<evidence type="ECO:0000313" key="4">
    <source>
        <dbReference type="Proteomes" id="UP000320431"/>
    </source>
</evidence>
<sequence>MTRRSTLALCLMTSGVVIACGDTLPLPTPPTPVKVSWTDVGKAIQAGYKDNSLYAAAMTKLDALGAKAVGHSTWKANNYAGYFSYAGPLGGAAQVFVEKPCNQNAIDMAEKDEGDGSVDSGGGGEGAGGTQGGGGYTGPIGGGCYGNCGGSGSGTVVVGDPDKVVTNPE</sequence>
<accession>A0A508B5I3</accession>
<feature type="region of interest" description="Disordered" evidence="1">
    <location>
        <begin position="111"/>
        <end position="134"/>
    </location>
</feature>
<feature type="signal peptide" evidence="2">
    <location>
        <begin position="1"/>
        <end position="19"/>
    </location>
</feature>
<feature type="chain" id="PRO_5044322953" evidence="2">
    <location>
        <begin position="20"/>
        <end position="169"/>
    </location>
</feature>
<organism evidence="3 4">
    <name type="scientific">Marilutibacter maris</name>
    <dbReference type="NCBI Taxonomy" id="1605891"/>
    <lineage>
        <taxon>Bacteria</taxon>
        <taxon>Pseudomonadati</taxon>
        <taxon>Pseudomonadota</taxon>
        <taxon>Gammaproteobacteria</taxon>
        <taxon>Lysobacterales</taxon>
        <taxon>Lysobacteraceae</taxon>
        <taxon>Marilutibacter</taxon>
    </lineage>
</organism>
<name>A0A508B5I3_9GAMM</name>
<evidence type="ECO:0000256" key="2">
    <source>
        <dbReference type="SAM" id="SignalP"/>
    </source>
</evidence>
<dbReference type="AlphaFoldDB" id="A0A508B5I3"/>
<gene>
    <name evidence="3" type="ORF">FKV24_001975</name>
</gene>
<proteinExistence type="predicted"/>
<dbReference type="RefSeq" id="WP_141481000.1">
    <property type="nucleotide sequence ID" value="NZ_VICD02000020.1"/>
</dbReference>
<comment type="caution">
    <text evidence="3">The sequence shown here is derived from an EMBL/GenBank/DDBJ whole genome shotgun (WGS) entry which is preliminary data.</text>
</comment>
<evidence type="ECO:0000313" key="3">
    <source>
        <dbReference type="EMBL" id="KAB8198461.1"/>
    </source>
</evidence>
<feature type="compositionally biased region" description="Gly residues" evidence="1">
    <location>
        <begin position="119"/>
        <end position="134"/>
    </location>
</feature>
<evidence type="ECO:0000256" key="1">
    <source>
        <dbReference type="SAM" id="MobiDB-lite"/>
    </source>
</evidence>
<protein>
    <submittedName>
        <fullName evidence="3">Uncharacterized protein</fullName>
    </submittedName>
</protein>
<reference evidence="3 4" key="1">
    <citation type="submission" date="2019-10" db="EMBL/GenBank/DDBJ databases">
        <title>Lysobacter alkalisoli sp. nov., isolated from saline-alkaline soil.</title>
        <authorList>
            <person name="Sun J.-Q."/>
        </authorList>
    </citation>
    <scope>NUCLEOTIDE SEQUENCE [LARGE SCALE GENOMIC DNA]</scope>
    <source>
        <strain evidence="3 4">KCTC 42381</strain>
    </source>
</reference>
<keyword evidence="2" id="KW-0732">Signal</keyword>
<dbReference type="PROSITE" id="PS51257">
    <property type="entry name" value="PROKAR_LIPOPROTEIN"/>
    <property type="match status" value="1"/>
</dbReference>
<dbReference type="EMBL" id="VICD02000020">
    <property type="protein sequence ID" value="KAB8198461.1"/>
    <property type="molecule type" value="Genomic_DNA"/>
</dbReference>
<dbReference type="Proteomes" id="UP000320431">
    <property type="component" value="Unassembled WGS sequence"/>
</dbReference>